<feature type="domain" description="D-aminopeptidase" evidence="6">
    <location>
        <begin position="343"/>
        <end position="522"/>
    </location>
</feature>
<dbReference type="PANTHER" id="PTHR46825">
    <property type="entry name" value="D-ALANYL-D-ALANINE-CARBOXYPEPTIDASE/ENDOPEPTIDASE AMPH"/>
    <property type="match status" value="1"/>
</dbReference>
<gene>
    <name evidence="4" type="primary">dap</name>
    <name evidence="7" type="ORF">KB213_09540</name>
</gene>
<comment type="catalytic activity">
    <reaction evidence="4">
        <text>Release of an N-terminal D-amino acid from a peptide, Xaa-|-Yaa-, in which Xaa is preferably D-Ala, D-Ser or D-Thr. D-amino acid amides and methyl esters also are hydrolyzed, as is glycine amide.</text>
        <dbReference type="EC" id="3.4.11.19"/>
    </reaction>
</comment>
<dbReference type="NCBIfam" id="NF009622">
    <property type="entry name" value="PRK13128.1"/>
    <property type="match status" value="1"/>
</dbReference>
<feature type="active site" description="Proton donor/acceptor" evidence="4">
    <location>
        <position position="65"/>
    </location>
</feature>
<dbReference type="GO" id="GO:0004177">
    <property type="term" value="F:aminopeptidase activity"/>
    <property type="evidence" value="ECO:0007669"/>
    <property type="project" value="UniProtKB-KW"/>
</dbReference>
<evidence type="ECO:0000259" key="6">
    <source>
        <dbReference type="Pfam" id="PF07930"/>
    </source>
</evidence>
<dbReference type="Gene3D" id="2.40.128.50">
    <property type="match status" value="2"/>
</dbReference>
<dbReference type="Gene3D" id="3.40.710.10">
    <property type="entry name" value="DD-peptidase/beta-lactamase superfamily"/>
    <property type="match status" value="1"/>
</dbReference>
<dbReference type="SUPFAM" id="SSF50886">
    <property type="entry name" value="D-aminopeptidase, middle and C-terminal domains"/>
    <property type="match status" value="1"/>
</dbReference>
<feature type="domain" description="Beta-lactamase-related" evidence="5">
    <location>
        <begin position="10"/>
        <end position="325"/>
    </location>
</feature>
<evidence type="ECO:0000256" key="1">
    <source>
        <dbReference type="ARBA" id="ARBA00022438"/>
    </source>
</evidence>
<evidence type="ECO:0000313" key="7">
    <source>
        <dbReference type="EMBL" id="MBR0560290.1"/>
    </source>
</evidence>
<comment type="activity regulation">
    <text evidence="4">Inhibited by beta-lactam compounds such as 6-aminopenicillic acid, 7-aminocephalosporanic acid, benzylpenicillin and ampicillin. Inhibited by p-chloromercuribenzoate.</text>
</comment>
<name>A0ABS5E8Q9_9PROT</name>
<dbReference type="EC" id="3.4.11.19" evidence="4"/>
<comment type="subunit">
    <text evidence="4">Homodimer.</text>
</comment>
<comment type="similarity">
    <text evidence="4">Belongs to the peptidase S12 family.</text>
</comment>
<dbReference type="InterPro" id="IPR012338">
    <property type="entry name" value="Beta-lactam/transpept-like"/>
</dbReference>
<protein>
    <recommendedName>
        <fullName evidence="4">D-aminopeptidase</fullName>
        <ecNumber evidence="4">3.4.11.19</ecNumber>
    </recommendedName>
</protein>
<keyword evidence="2 4" id="KW-0645">Protease</keyword>
<sequence>MNVSFSPALDAALRSLPQRYPGPGGAVAIIHRGTIIARHCWGYANAERRIPFTPATLFRMCSITKQFTCAAMLDTTPDPMSLNAAIASRLPLLKGPHPDALHLAHNQSGLRDYWAVAMLHGAPIEGYFGDREAERVIRGTRSLQFAPGTSYSYVNQNFRLLSDALQEHTGRSFAEILQTSVFQPAGMERAILAAETQAMPDGTIGYEGSVTTGFRPAVNNIWWTGDAGLGASLDDMIAWERFIDTTRGDPNSLYNRLSTPTTFSNGTPAPYGFGLQHLTLHGKAVTAHGGALRGWRSHRLHVASERLSVVVMFNHMSPAQNAAAELLGAALNITPNPAPLPAESALPGVYRERETGLSARIDPAEYALRLRYLMLPDTLNISGTDRAENSSICLTTLNDSTLQMEHLKENRTTHLERAKDISPIAPDNEIISLAGEYVCAELDDATLSITTDGGVVYGGFSGMLGDGKMEPLQRLAENLWVLPCPRALDHTAPGDWTLNMQRHGERIHTIRVGCWLARDLIYTRVSRKI</sequence>
<comment type="caution">
    <text evidence="7">The sequence shown here is derived from an EMBL/GenBank/DDBJ whole genome shotgun (WGS) entry which is preliminary data.</text>
</comment>
<dbReference type="Pfam" id="PF00144">
    <property type="entry name" value="Beta-lactamase"/>
    <property type="match status" value="1"/>
</dbReference>
<keyword evidence="1 4" id="KW-0031">Aminopeptidase</keyword>
<dbReference type="EMBL" id="JAGRQH010000007">
    <property type="protein sequence ID" value="MBR0560290.1"/>
    <property type="molecule type" value="Genomic_DNA"/>
</dbReference>
<evidence type="ECO:0000256" key="3">
    <source>
        <dbReference type="ARBA" id="ARBA00022801"/>
    </source>
</evidence>
<evidence type="ECO:0000256" key="4">
    <source>
        <dbReference type="HAMAP-Rule" id="MF_01960"/>
    </source>
</evidence>
<dbReference type="SUPFAM" id="SSF56601">
    <property type="entry name" value="beta-lactamase/transpeptidase-like"/>
    <property type="match status" value="1"/>
</dbReference>
<dbReference type="HAMAP" id="MF_01960">
    <property type="entry name" value="D_aminopeptidase"/>
    <property type="match status" value="1"/>
</dbReference>
<evidence type="ECO:0000313" key="8">
    <source>
        <dbReference type="Proteomes" id="UP000677812"/>
    </source>
</evidence>
<dbReference type="Pfam" id="PF07930">
    <property type="entry name" value="DAP_B"/>
    <property type="match status" value="1"/>
</dbReference>
<feature type="region of interest" description="Important for specificity" evidence="4">
    <location>
        <begin position="485"/>
        <end position="495"/>
    </location>
</feature>
<proteinExistence type="inferred from homology"/>
<dbReference type="InterPro" id="IPR001466">
    <property type="entry name" value="Beta-lactam-related"/>
</dbReference>
<feature type="active site" description="Nucleophile" evidence="4">
    <location>
        <position position="62"/>
    </location>
</feature>
<feature type="binding site" evidence="4">
    <location>
        <position position="489"/>
    </location>
    <ligand>
        <name>substrate</name>
    </ligand>
</feature>
<evidence type="ECO:0000259" key="5">
    <source>
        <dbReference type="Pfam" id="PF00144"/>
    </source>
</evidence>
<dbReference type="InterPro" id="IPR012856">
    <property type="entry name" value="DAP_B_dom"/>
</dbReference>
<dbReference type="InterPro" id="IPR027279">
    <property type="entry name" value="D_amino_pept/lipop_sf"/>
</dbReference>
<comment type="function">
    <text evidence="4">Hydrolyzes N-terminal residues in D-amino acid-containing peptides.</text>
</comment>
<dbReference type="InterPro" id="IPR023645">
    <property type="entry name" value="DAP"/>
</dbReference>
<keyword evidence="3 4" id="KW-0378">Hydrolase</keyword>
<accession>A0ABS5E8Q9</accession>
<dbReference type="InterPro" id="IPR050491">
    <property type="entry name" value="AmpC-like"/>
</dbReference>
<organism evidence="7 8">
    <name type="scientific">Neokomagataea anthophila</name>
    <dbReference type="NCBI Taxonomy" id="2826925"/>
    <lineage>
        <taxon>Bacteria</taxon>
        <taxon>Pseudomonadati</taxon>
        <taxon>Pseudomonadota</taxon>
        <taxon>Alphaproteobacteria</taxon>
        <taxon>Acetobacterales</taxon>
        <taxon>Acetobacteraceae</taxon>
        <taxon>Neokomagataea</taxon>
    </lineage>
</organism>
<dbReference type="PANTHER" id="PTHR46825:SF9">
    <property type="entry name" value="BETA-LACTAMASE-RELATED DOMAIN-CONTAINING PROTEIN"/>
    <property type="match status" value="1"/>
</dbReference>
<dbReference type="Proteomes" id="UP000677812">
    <property type="component" value="Unassembled WGS sequence"/>
</dbReference>
<evidence type="ECO:0000256" key="2">
    <source>
        <dbReference type="ARBA" id="ARBA00022670"/>
    </source>
</evidence>
<reference evidence="7 8" key="1">
    <citation type="submission" date="2021-04" db="EMBL/GenBank/DDBJ databases">
        <title>The complete genome sequence of Neokomagataea sp. TBRC 2177.</title>
        <authorList>
            <person name="Charoenyingcharoen P."/>
            <person name="Yukphan P."/>
        </authorList>
    </citation>
    <scope>NUCLEOTIDE SEQUENCE [LARGE SCALE GENOMIC DNA]</scope>
    <source>
        <strain evidence="7 8">TBRC 2177</strain>
    </source>
</reference>
<keyword evidence="8" id="KW-1185">Reference proteome</keyword>